<keyword evidence="3" id="KW-0456">Lyase</keyword>
<dbReference type="GO" id="GO:0016829">
    <property type="term" value="F:lyase activity"/>
    <property type="evidence" value="ECO:0007669"/>
    <property type="project" value="UniProtKB-KW"/>
</dbReference>
<dbReference type="EMBL" id="SJPS01000003">
    <property type="protein sequence ID" value="TWU27859.1"/>
    <property type="molecule type" value="Genomic_DNA"/>
</dbReference>
<dbReference type="SUPFAM" id="SSF54593">
    <property type="entry name" value="Glyoxalase/Bleomycin resistance protein/Dihydroxybiphenyl dioxygenase"/>
    <property type="match status" value="1"/>
</dbReference>
<dbReference type="GO" id="GO:0046491">
    <property type="term" value="P:L-methylmalonyl-CoA metabolic process"/>
    <property type="evidence" value="ECO:0007669"/>
    <property type="project" value="TreeGrafter"/>
</dbReference>
<protein>
    <submittedName>
        <fullName evidence="3">Putative lyase</fullName>
    </submittedName>
</protein>
<dbReference type="GO" id="GO:0046872">
    <property type="term" value="F:metal ion binding"/>
    <property type="evidence" value="ECO:0007669"/>
    <property type="project" value="UniProtKB-KW"/>
</dbReference>
<dbReference type="PANTHER" id="PTHR43048">
    <property type="entry name" value="METHYLMALONYL-COA EPIMERASE"/>
    <property type="match status" value="1"/>
</dbReference>
<dbReference type="PANTHER" id="PTHR43048:SF5">
    <property type="entry name" value="BLR5325 PROTEIN"/>
    <property type="match status" value="1"/>
</dbReference>
<dbReference type="InterPro" id="IPR051785">
    <property type="entry name" value="MMCE/EMCE_epimerase"/>
</dbReference>
<sequence>MIQTIDHVNLVVRDLTGMTAFYRDVLGCQLTKEVSISGPWIDEVVGLSGVEGDVVYLDLPEGPRIELIAYRKPPGVEPSEENAPNLFGLRHMAFRVTDIDRLVAKLQTAGVKFQSEVKSVPDSQVTYVGGVRKRLVYFRDPEANLLEFCEYR</sequence>
<dbReference type="OrthoDB" id="9800322at2"/>
<dbReference type="AlphaFoldDB" id="A0A5C6CYY5"/>
<accession>A0A5C6CYY5</accession>
<dbReference type="InterPro" id="IPR029068">
    <property type="entry name" value="Glyas_Bleomycin-R_OHBP_Dase"/>
</dbReference>
<dbReference type="GO" id="GO:0004493">
    <property type="term" value="F:methylmalonyl-CoA epimerase activity"/>
    <property type="evidence" value="ECO:0007669"/>
    <property type="project" value="TreeGrafter"/>
</dbReference>
<dbReference type="Gene3D" id="3.10.180.10">
    <property type="entry name" value="2,3-Dihydroxybiphenyl 1,2-Dioxygenase, domain 1"/>
    <property type="match status" value="1"/>
</dbReference>
<dbReference type="Pfam" id="PF00903">
    <property type="entry name" value="Glyoxalase"/>
    <property type="match status" value="1"/>
</dbReference>
<feature type="domain" description="VOC" evidence="2">
    <location>
        <begin position="4"/>
        <end position="151"/>
    </location>
</feature>
<organism evidence="3 4">
    <name type="scientific">Bythopirellula polymerisocia</name>
    <dbReference type="NCBI Taxonomy" id="2528003"/>
    <lineage>
        <taxon>Bacteria</taxon>
        <taxon>Pseudomonadati</taxon>
        <taxon>Planctomycetota</taxon>
        <taxon>Planctomycetia</taxon>
        <taxon>Pirellulales</taxon>
        <taxon>Lacipirellulaceae</taxon>
        <taxon>Bythopirellula</taxon>
    </lineage>
</organism>
<dbReference type="Proteomes" id="UP000318437">
    <property type="component" value="Unassembled WGS sequence"/>
</dbReference>
<evidence type="ECO:0000313" key="4">
    <source>
        <dbReference type="Proteomes" id="UP000318437"/>
    </source>
</evidence>
<comment type="caution">
    <text evidence="3">The sequence shown here is derived from an EMBL/GenBank/DDBJ whole genome shotgun (WGS) entry which is preliminary data.</text>
</comment>
<dbReference type="InterPro" id="IPR037523">
    <property type="entry name" value="VOC_core"/>
</dbReference>
<dbReference type="PROSITE" id="PS51819">
    <property type="entry name" value="VOC"/>
    <property type="match status" value="1"/>
</dbReference>
<dbReference type="RefSeq" id="WP_146451010.1">
    <property type="nucleotide sequence ID" value="NZ_SJPS01000003.1"/>
</dbReference>
<gene>
    <name evidence="3" type="ORF">Pla144_26360</name>
</gene>
<reference evidence="3 4" key="1">
    <citation type="submission" date="2019-02" db="EMBL/GenBank/DDBJ databases">
        <title>Deep-cultivation of Planctomycetes and their phenomic and genomic characterization uncovers novel biology.</title>
        <authorList>
            <person name="Wiegand S."/>
            <person name="Jogler M."/>
            <person name="Boedeker C."/>
            <person name="Pinto D."/>
            <person name="Vollmers J."/>
            <person name="Rivas-Marin E."/>
            <person name="Kohn T."/>
            <person name="Peeters S.H."/>
            <person name="Heuer A."/>
            <person name="Rast P."/>
            <person name="Oberbeckmann S."/>
            <person name="Bunk B."/>
            <person name="Jeske O."/>
            <person name="Meyerdierks A."/>
            <person name="Storesund J.E."/>
            <person name="Kallscheuer N."/>
            <person name="Luecker S."/>
            <person name="Lage O.M."/>
            <person name="Pohl T."/>
            <person name="Merkel B.J."/>
            <person name="Hornburger P."/>
            <person name="Mueller R.-W."/>
            <person name="Bruemmer F."/>
            <person name="Labrenz M."/>
            <person name="Spormann A.M."/>
            <person name="Op Den Camp H."/>
            <person name="Overmann J."/>
            <person name="Amann R."/>
            <person name="Jetten M.S.M."/>
            <person name="Mascher T."/>
            <person name="Medema M.H."/>
            <person name="Devos D.P."/>
            <person name="Kaster A.-K."/>
            <person name="Ovreas L."/>
            <person name="Rohde M."/>
            <person name="Galperin M.Y."/>
            <person name="Jogler C."/>
        </authorList>
    </citation>
    <scope>NUCLEOTIDE SEQUENCE [LARGE SCALE GENOMIC DNA]</scope>
    <source>
        <strain evidence="3 4">Pla144</strain>
    </source>
</reference>
<dbReference type="InterPro" id="IPR004360">
    <property type="entry name" value="Glyas_Fos-R_dOase_dom"/>
</dbReference>
<name>A0A5C6CYY5_9BACT</name>
<keyword evidence="1" id="KW-0479">Metal-binding</keyword>
<keyword evidence="4" id="KW-1185">Reference proteome</keyword>
<evidence type="ECO:0000313" key="3">
    <source>
        <dbReference type="EMBL" id="TWU27859.1"/>
    </source>
</evidence>
<proteinExistence type="predicted"/>
<evidence type="ECO:0000256" key="1">
    <source>
        <dbReference type="ARBA" id="ARBA00022723"/>
    </source>
</evidence>
<evidence type="ECO:0000259" key="2">
    <source>
        <dbReference type="PROSITE" id="PS51819"/>
    </source>
</evidence>